<evidence type="ECO:0000313" key="3">
    <source>
        <dbReference type="Proteomes" id="UP000010792"/>
    </source>
</evidence>
<dbReference type="KEGG" id="rht:NT26_3737"/>
<accession>L0NKM8</accession>
<gene>
    <name evidence="2" type="ORF">NT26_3737</name>
</gene>
<sequence length="143" mass="16252">MTKKKQKQRKLSRHGEVQDRKQARSALDKLRKTWKRASENEREAFLAEAGLQFLHSSLSGERRLIADGRYLLPNTISRIETIMVRRRLSQDALMEELGFPGEGKDLVRALAKGRSLRLRVIAALDEWLTVQEQGDPSAGKAAD</sequence>
<feature type="compositionally biased region" description="Basic and acidic residues" evidence="1">
    <location>
        <begin position="13"/>
        <end position="25"/>
    </location>
</feature>
<dbReference type="OrthoDB" id="8282470at2"/>
<dbReference type="Proteomes" id="UP000010792">
    <property type="component" value="Chromosome"/>
</dbReference>
<dbReference type="AlphaFoldDB" id="L0NKM8"/>
<name>L0NKM8_9HYPH</name>
<dbReference type="RefSeq" id="WP_052640687.1">
    <property type="nucleotide sequence ID" value="NZ_FO082820.1"/>
</dbReference>
<evidence type="ECO:0000313" key="2">
    <source>
        <dbReference type="EMBL" id="CCF21459.1"/>
    </source>
</evidence>
<keyword evidence="3" id="KW-1185">Reference proteome</keyword>
<protein>
    <submittedName>
        <fullName evidence="2">Uncharacterized protein</fullName>
    </submittedName>
</protein>
<organism evidence="2 3">
    <name type="scientific">Pseudorhizobium banfieldiae</name>
    <dbReference type="NCBI Taxonomy" id="1125847"/>
    <lineage>
        <taxon>Bacteria</taxon>
        <taxon>Pseudomonadati</taxon>
        <taxon>Pseudomonadota</taxon>
        <taxon>Alphaproteobacteria</taxon>
        <taxon>Hyphomicrobiales</taxon>
        <taxon>Rhizobiaceae</taxon>
        <taxon>Rhizobium/Agrobacterium group</taxon>
        <taxon>Pseudorhizobium</taxon>
    </lineage>
</organism>
<reference evidence="2 3" key="1">
    <citation type="journal article" date="2013" name="Genome Biol. Evol.">
        <title>Life in an arsenic-containing gold mine: genome and physiology of the autotrophic arsenite-oxidizing bacterium rhizobium sp. NT-26.</title>
        <authorList>
            <person name="Andres J."/>
            <person name="Arsene-Ploetze F."/>
            <person name="Barbe V."/>
            <person name="Brochier-Armanet C."/>
            <person name="Cleiss-Arnold J."/>
            <person name="Coppee J.Y."/>
            <person name="Dillies M.A."/>
            <person name="Geist"/>
            <person name="L"/>
            <person name="Joublin A."/>
            <person name="Koechler S."/>
            <person name="Lassalle F."/>
            <person name="Marchal M."/>
            <person name="Medigue C."/>
            <person name="Muller D."/>
            <person name="Nesme X."/>
            <person name="Plewniak F."/>
            <person name="Proux C."/>
            <person name="Ramirez-Bahena M.H."/>
            <person name="Schenowitz C."/>
            <person name="Sismeiro O."/>
            <person name="Vallenet D."/>
            <person name="Santini J.M."/>
            <person name="Bertin P.N."/>
        </authorList>
    </citation>
    <scope>NUCLEOTIDE SEQUENCE [LARGE SCALE GENOMIC DNA]</scope>
    <source>
        <strain evidence="2 3">NT-26</strain>
    </source>
</reference>
<feature type="region of interest" description="Disordered" evidence="1">
    <location>
        <begin position="1"/>
        <end position="25"/>
    </location>
</feature>
<proteinExistence type="predicted"/>
<feature type="compositionally biased region" description="Basic residues" evidence="1">
    <location>
        <begin position="1"/>
        <end position="12"/>
    </location>
</feature>
<evidence type="ECO:0000256" key="1">
    <source>
        <dbReference type="SAM" id="MobiDB-lite"/>
    </source>
</evidence>
<dbReference type="STRING" id="1125847.NT26_3737"/>
<dbReference type="EMBL" id="FO082820">
    <property type="protein sequence ID" value="CCF21459.1"/>
    <property type="molecule type" value="Genomic_DNA"/>
</dbReference>